<evidence type="ECO:0000313" key="5">
    <source>
        <dbReference type="EMBL" id="EFJ08640.1"/>
    </source>
</evidence>
<proteinExistence type="inferred from homology"/>
<dbReference type="GO" id="GO:0017056">
    <property type="term" value="F:structural constituent of nuclear pore"/>
    <property type="evidence" value="ECO:0000318"/>
    <property type="project" value="GO_Central"/>
</dbReference>
<dbReference type="eggNOG" id="KOG2168">
    <property type="taxonomic scope" value="Eukaryota"/>
</dbReference>
<dbReference type="GO" id="GO:0006606">
    <property type="term" value="P:protein import into nucleus"/>
    <property type="evidence" value="ECO:0000318"/>
    <property type="project" value="GO_Central"/>
</dbReference>
<keyword evidence="4" id="KW-0811">Translocation</keyword>
<dbReference type="GO" id="GO:0005643">
    <property type="term" value="C:nuclear pore"/>
    <property type="evidence" value="ECO:0000318"/>
    <property type="project" value="GO_Central"/>
</dbReference>
<evidence type="ECO:0000313" key="6">
    <source>
        <dbReference type="Proteomes" id="UP000001514"/>
    </source>
</evidence>
<dbReference type="InParanoid" id="D8T443"/>
<dbReference type="HOGENOM" id="CLU_017473_0_0_1"/>
<protein>
    <recommendedName>
        <fullName evidence="4">Nuclear pore protein</fullName>
    </recommendedName>
</protein>
<dbReference type="KEGG" id="smo:SELMODRAFT_185249"/>
<dbReference type="Pfam" id="PF04097">
    <property type="entry name" value="Nic96"/>
    <property type="match status" value="1"/>
</dbReference>
<organism evidence="6">
    <name type="scientific">Selaginella moellendorffii</name>
    <name type="common">Spikemoss</name>
    <dbReference type="NCBI Taxonomy" id="88036"/>
    <lineage>
        <taxon>Eukaryota</taxon>
        <taxon>Viridiplantae</taxon>
        <taxon>Streptophyta</taxon>
        <taxon>Embryophyta</taxon>
        <taxon>Tracheophyta</taxon>
        <taxon>Lycopodiopsida</taxon>
        <taxon>Selaginellales</taxon>
        <taxon>Selaginellaceae</taxon>
        <taxon>Selaginella</taxon>
    </lineage>
</organism>
<keyword evidence="3 4" id="KW-0539">Nucleus</keyword>
<evidence type="ECO:0000256" key="1">
    <source>
        <dbReference type="ARBA" id="ARBA00004259"/>
    </source>
</evidence>
<keyword evidence="4" id="KW-0509">mRNA transport</keyword>
<dbReference type="EMBL" id="GL377672">
    <property type="protein sequence ID" value="EFJ08640.1"/>
    <property type="molecule type" value="Genomic_DNA"/>
</dbReference>
<dbReference type="PANTHER" id="PTHR11225">
    <property type="entry name" value="NUCLEAR PORE COMPLEX PROTEIN NUP93 NUCLEOPORIN NUP93 DEAD EYE PROTEIN"/>
    <property type="match status" value="1"/>
</dbReference>
<evidence type="ECO:0000256" key="4">
    <source>
        <dbReference type="RuleBase" id="RU364035"/>
    </source>
</evidence>
<name>D8T443_SELML</name>
<accession>D8T443</accession>
<dbReference type="FunCoup" id="D8T443">
    <property type="interactions" value="5555"/>
</dbReference>
<keyword evidence="4" id="KW-0813">Transport</keyword>
<keyword evidence="4" id="KW-0472">Membrane</keyword>
<dbReference type="OMA" id="RPHAVHM"/>
<dbReference type="Proteomes" id="UP000001514">
    <property type="component" value="Unassembled WGS sequence"/>
</dbReference>
<keyword evidence="6" id="KW-1185">Reference proteome</keyword>
<reference evidence="5 6" key="1">
    <citation type="journal article" date="2011" name="Science">
        <title>The Selaginella genome identifies genetic changes associated with the evolution of vascular plants.</title>
        <authorList>
            <person name="Banks J.A."/>
            <person name="Nishiyama T."/>
            <person name="Hasebe M."/>
            <person name="Bowman J.L."/>
            <person name="Gribskov M."/>
            <person name="dePamphilis C."/>
            <person name="Albert V.A."/>
            <person name="Aono N."/>
            <person name="Aoyama T."/>
            <person name="Ambrose B.A."/>
            <person name="Ashton N.W."/>
            <person name="Axtell M.J."/>
            <person name="Barker E."/>
            <person name="Barker M.S."/>
            <person name="Bennetzen J.L."/>
            <person name="Bonawitz N.D."/>
            <person name="Chapple C."/>
            <person name="Cheng C."/>
            <person name="Correa L.G."/>
            <person name="Dacre M."/>
            <person name="DeBarry J."/>
            <person name="Dreyer I."/>
            <person name="Elias M."/>
            <person name="Engstrom E.M."/>
            <person name="Estelle M."/>
            <person name="Feng L."/>
            <person name="Finet C."/>
            <person name="Floyd S.K."/>
            <person name="Frommer W.B."/>
            <person name="Fujita T."/>
            <person name="Gramzow L."/>
            <person name="Gutensohn M."/>
            <person name="Harholt J."/>
            <person name="Hattori M."/>
            <person name="Heyl A."/>
            <person name="Hirai T."/>
            <person name="Hiwatashi Y."/>
            <person name="Ishikawa M."/>
            <person name="Iwata M."/>
            <person name="Karol K.G."/>
            <person name="Koehler B."/>
            <person name="Kolukisaoglu U."/>
            <person name="Kubo M."/>
            <person name="Kurata T."/>
            <person name="Lalonde S."/>
            <person name="Li K."/>
            <person name="Li Y."/>
            <person name="Litt A."/>
            <person name="Lyons E."/>
            <person name="Manning G."/>
            <person name="Maruyama T."/>
            <person name="Michael T.P."/>
            <person name="Mikami K."/>
            <person name="Miyazaki S."/>
            <person name="Morinaga S."/>
            <person name="Murata T."/>
            <person name="Mueller-Roeber B."/>
            <person name="Nelson D.R."/>
            <person name="Obara M."/>
            <person name="Oguri Y."/>
            <person name="Olmstead R.G."/>
            <person name="Onodera N."/>
            <person name="Petersen B.L."/>
            <person name="Pils B."/>
            <person name="Prigge M."/>
            <person name="Rensing S.A."/>
            <person name="Riano-Pachon D.M."/>
            <person name="Roberts A.W."/>
            <person name="Sato Y."/>
            <person name="Scheller H.V."/>
            <person name="Schulz B."/>
            <person name="Schulz C."/>
            <person name="Shakirov E.V."/>
            <person name="Shibagaki N."/>
            <person name="Shinohara N."/>
            <person name="Shippen D.E."/>
            <person name="Soerensen I."/>
            <person name="Sotooka R."/>
            <person name="Sugimoto N."/>
            <person name="Sugita M."/>
            <person name="Sumikawa N."/>
            <person name="Tanurdzic M."/>
            <person name="Theissen G."/>
            <person name="Ulvskov P."/>
            <person name="Wakazuki S."/>
            <person name="Weng J.K."/>
            <person name="Willats W.W."/>
            <person name="Wipf D."/>
            <person name="Wolf P.G."/>
            <person name="Yang L."/>
            <person name="Zimmer A.D."/>
            <person name="Zhu Q."/>
            <person name="Mitros T."/>
            <person name="Hellsten U."/>
            <person name="Loque D."/>
            <person name="Otillar R."/>
            <person name="Salamov A."/>
            <person name="Schmutz J."/>
            <person name="Shapiro H."/>
            <person name="Lindquist E."/>
            <person name="Lucas S."/>
            <person name="Rokhsar D."/>
            <person name="Grigoriev I.V."/>
        </authorList>
    </citation>
    <scope>NUCLEOTIDE SEQUENCE [LARGE SCALE GENOMIC DNA]</scope>
</reference>
<dbReference type="Gramene" id="EFJ08640">
    <property type="protein sequence ID" value="EFJ08640"/>
    <property type="gene ID" value="SELMODRAFT_185249"/>
</dbReference>
<dbReference type="PANTHER" id="PTHR11225:SF4">
    <property type="entry name" value="NUCLEAR PORE COMPLEX PROTEIN NUP93"/>
    <property type="match status" value="1"/>
</dbReference>
<dbReference type="InterPro" id="IPR007231">
    <property type="entry name" value="Nucleoporin_int_Nup93/Nic96"/>
</dbReference>
<keyword evidence="4" id="KW-0653">Protein transport</keyword>
<gene>
    <name evidence="5" type="ORF">SELMODRAFT_185249</name>
</gene>
<evidence type="ECO:0000256" key="2">
    <source>
        <dbReference type="ARBA" id="ARBA00010186"/>
    </source>
</evidence>
<dbReference type="GO" id="GO:0016973">
    <property type="term" value="P:poly(A)+ mRNA export from nucleus"/>
    <property type="evidence" value="ECO:0000318"/>
    <property type="project" value="GO_Central"/>
</dbReference>
<comment type="subcellular location">
    <subcellularLocation>
        <location evidence="1">Nucleus envelope</location>
    </subcellularLocation>
    <subcellularLocation>
        <location evidence="4">Nucleus</location>
        <location evidence="4">Nuclear pore complex</location>
    </subcellularLocation>
</comment>
<evidence type="ECO:0000256" key="3">
    <source>
        <dbReference type="ARBA" id="ARBA00023242"/>
    </source>
</evidence>
<keyword evidence="4" id="KW-0906">Nuclear pore complex</keyword>
<dbReference type="STRING" id="88036.D8T443"/>
<comment type="similarity">
    <text evidence="2 4">Belongs to the nucleoporin interacting component (NIC) family.</text>
</comment>
<sequence length="862" mass="95425">MAGGSQDMRSWADLLQNSSQLLQSAAPAAPFPPLQARNLCRSLDQLESLSRQLKARTNRYDATGQSIAATRLLAREGINADQLARELKAFELKTSFEDVFPVEATTVEEYLQQVHEMSMLTAILNSQRDNVRSFDDYMMKSLEDDWQKEKREFLNSLSRLPLSSGTPGKQASRVSGVLDSSAVKALPDMRAPNPFLSTPSQVVNAKAAGYAEAVAKLNAARERSEPFKVASTLKDTFLAFADEKMGTKSVNMAKIWYLLQSLLGEDFEYPSHLSRKMKMVFGARRHLEAGHEKYMLDTIQSHAAQAALGGSTGNLQRVRAFLRVRLRDYGLLDFDATDTHRQPPIDTTWYQIYFCLRSGYYEEAKLVAQSSRASRSYAPLLTEWIATGGAVSSATATAAFEECEKMARIGDRPGRAGYDKKKMLLYAVLSGSRQQAERLLRDIPVLFTTIEDFMWFMLSITRDCGPAPQDGLVPYTLEDLQNYLTKFEPSYYTKNGKDPLVYPYVLLLSLQLQAAILYLTREISNDGDHIDGVHIAIALADHGVLSEGASNKAKPGTMSPVGEITSIIRHYGLSYVRQNNLATALEYYVQAAAAIGGGAISWSGQNSNDQQRQRNMMLKQLLIELLLRDGGIALLLGSNGIGSEGALRRFLPDPTMQQQMLLEAARHAQESGLYEKAIELLKRVGAFAMALEIVTRRLSEAICALATGRADGEAKVAGLILAGNDIAETYKKQAGSGTGSSREAEQVTEQQVSFRQLEGIVAFHKLFRLGRYPDAIAELPRLSFLPLTPWTPEKSAEDLRSISPPVQACVPDLLKAALICLDNVPDRDGHMRTLKAKIAKFVANTVPRNWPHDLYEQVARML</sequence>
<dbReference type="AlphaFoldDB" id="D8T443"/>